<comment type="caution">
    <text evidence="2">The sequence shown here is derived from an EMBL/GenBank/DDBJ whole genome shotgun (WGS) entry which is preliminary data.</text>
</comment>
<dbReference type="InterPro" id="IPR037500">
    <property type="entry name" value="Msp1"/>
</dbReference>
<gene>
    <name evidence="2" type="ORF">MKW98_003275</name>
</gene>
<evidence type="ECO:0000313" key="2">
    <source>
        <dbReference type="EMBL" id="KAI3946712.1"/>
    </source>
</evidence>
<dbReference type="PANTHER" id="PTHR35768:SF1">
    <property type="entry name" value="PROTEIN MULTIPOLAR SPINDLE 1"/>
    <property type="match status" value="1"/>
</dbReference>
<proteinExistence type="predicted"/>
<feature type="region of interest" description="Disordered" evidence="1">
    <location>
        <begin position="22"/>
        <end position="44"/>
    </location>
</feature>
<dbReference type="GO" id="GO:0042138">
    <property type="term" value="P:meiotic DNA double-strand break formation"/>
    <property type="evidence" value="ECO:0007669"/>
    <property type="project" value="InterPro"/>
</dbReference>
<dbReference type="EMBL" id="JAJJMB010003633">
    <property type="protein sequence ID" value="KAI3946712.1"/>
    <property type="molecule type" value="Genomic_DNA"/>
</dbReference>
<accession>A0AAD4TAR6</accession>
<protein>
    <recommendedName>
        <fullName evidence="4">Multipolar spindle 1</fullName>
    </recommendedName>
</protein>
<dbReference type="AlphaFoldDB" id="A0AAD4TAR6"/>
<name>A0AAD4TAR6_9MAGN</name>
<evidence type="ECO:0000256" key="1">
    <source>
        <dbReference type="SAM" id="MobiDB-lite"/>
    </source>
</evidence>
<evidence type="ECO:0000313" key="3">
    <source>
        <dbReference type="Proteomes" id="UP001202328"/>
    </source>
</evidence>
<dbReference type="GO" id="GO:0000212">
    <property type="term" value="P:meiotic spindle organization"/>
    <property type="evidence" value="ECO:0007669"/>
    <property type="project" value="InterPro"/>
</dbReference>
<keyword evidence="3" id="KW-1185">Reference proteome</keyword>
<organism evidence="2 3">
    <name type="scientific">Papaver atlanticum</name>
    <dbReference type="NCBI Taxonomy" id="357466"/>
    <lineage>
        <taxon>Eukaryota</taxon>
        <taxon>Viridiplantae</taxon>
        <taxon>Streptophyta</taxon>
        <taxon>Embryophyta</taxon>
        <taxon>Tracheophyta</taxon>
        <taxon>Spermatophyta</taxon>
        <taxon>Magnoliopsida</taxon>
        <taxon>Ranunculales</taxon>
        <taxon>Papaveraceae</taxon>
        <taxon>Papaveroideae</taxon>
        <taxon>Papaver</taxon>
    </lineage>
</organism>
<reference evidence="2" key="1">
    <citation type="submission" date="2022-04" db="EMBL/GenBank/DDBJ databases">
        <title>A functionally conserved STORR gene fusion in Papaver species that diverged 16.8 million years ago.</title>
        <authorList>
            <person name="Catania T."/>
        </authorList>
    </citation>
    <scope>NUCLEOTIDE SEQUENCE</scope>
    <source>
        <strain evidence="2">S-188037</strain>
    </source>
</reference>
<dbReference type="PANTHER" id="PTHR35768">
    <property type="entry name" value="PROTEIN MULTIPOLAR SPINDLE 1"/>
    <property type="match status" value="1"/>
</dbReference>
<dbReference type="Proteomes" id="UP001202328">
    <property type="component" value="Unassembled WGS sequence"/>
</dbReference>
<evidence type="ECO:0008006" key="4">
    <source>
        <dbReference type="Google" id="ProtNLM"/>
    </source>
</evidence>
<feature type="compositionally biased region" description="Low complexity" evidence="1">
    <location>
        <begin position="24"/>
        <end position="39"/>
    </location>
</feature>
<sequence length="366" mass="41710">MDSDPSLKFAIAIALMQSKLLKKSTNQTSSTSTSTSSGSDAQRWKTKAKARKQEILKLKQELKELEDGRQFDVLPQIASCKCYFFDNLGKLSPKFGDSHNHGFDEVLRRRFLRQVRLVERNKRPCTSIRRKHDLELNAEDQIEQLSTSADFLVEQCKTLDPVTTDTSFTNWSHQAVDMILASLKNIPAKEKEHELIEGIVSSLIARLVGALCTSPGDESSCSHTDAEFYVQHLIRKLGGDAYIGQRTILEVSRRISMLSESLLFMDPFDDAFYNTHICIFMLIQLVEFLISDYTQTWLDDECFENVLLEEWVRSVLQARKSLSLLESRNGLYVLYMDRVTGDLAKKVGELSRLQTLSPEVLAILFH</sequence>
<dbReference type="GO" id="GO:0007140">
    <property type="term" value="P:male meiotic nuclear division"/>
    <property type="evidence" value="ECO:0007669"/>
    <property type="project" value="TreeGrafter"/>
</dbReference>
<dbReference type="GO" id="GO:0007059">
    <property type="term" value="P:chromosome segregation"/>
    <property type="evidence" value="ECO:0007669"/>
    <property type="project" value="TreeGrafter"/>
</dbReference>